<organism evidence="2 3">
    <name type="scientific">Thalassotalea piscium</name>
    <dbReference type="NCBI Taxonomy" id="1230533"/>
    <lineage>
        <taxon>Bacteria</taxon>
        <taxon>Pseudomonadati</taxon>
        <taxon>Pseudomonadota</taxon>
        <taxon>Gammaproteobacteria</taxon>
        <taxon>Alteromonadales</taxon>
        <taxon>Colwelliaceae</taxon>
        <taxon>Thalassotalea</taxon>
    </lineage>
</organism>
<feature type="region of interest" description="Disordered" evidence="1">
    <location>
        <begin position="29"/>
        <end position="54"/>
    </location>
</feature>
<proteinExistence type="predicted"/>
<accession>A0A7X0TU29</accession>
<dbReference type="Proteomes" id="UP000537141">
    <property type="component" value="Unassembled WGS sequence"/>
</dbReference>
<dbReference type="RefSeq" id="WP_184424440.1">
    <property type="nucleotide sequence ID" value="NZ_AP027362.1"/>
</dbReference>
<keyword evidence="3" id="KW-1185">Reference proteome</keyword>
<protein>
    <submittedName>
        <fullName evidence="2">Gamma-glutamyl phosphate reductase</fullName>
    </submittedName>
</protein>
<gene>
    <name evidence="2" type="ORF">HNQ55_002181</name>
</gene>
<sequence>MQINNSNTNPLLLSKITGKVEQTQSKTLINNQRDQARAKEQDNEKNQGSRLDIDKQALARVAQFNQERTSDVNKVVSEKNGYDRPSQQNQFAVNSYRSVENIAQRESIQQTFGVDLFV</sequence>
<name>A0A7X0TU29_9GAMM</name>
<evidence type="ECO:0000313" key="2">
    <source>
        <dbReference type="EMBL" id="MBB6543660.1"/>
    </source>
</evidence>
<evidence type="ECO:0000256" key="1">
    <source>
        <dbReference type="SAM" id="MobiDB-lite"/>
    </source>
</evidence>
<dbReference type="AlphaFoldDB" id="A0A7X0TU29"/>
<comment type="caution">
    <text evidence="2">The sequence shown here is derived from an EMBL/GenBank/DDBJ whole genome shotgun (WGS) entry which is preliminary data.</text>
</comment>
<dbReference type="EMBL" id="JACHHU010000017">
    <property type="protein sequence ID" value="MBB6543660.1"/>
    <property type="molecule type" value="Genomic_DNA"/>
</dbReference>
<evidence type="ECO:0000313" key="3">
    <source>
        <dbReference type="Proteomes" id="UP000537141"/>
    </source>
</evidence>
<feature type="compositionally biased region" description="Basic and acidic residues" evidence="1">
    <location>
        <begin position="34"/>
        <end position="54"/>
    </location>
</feature>
<reference evidence="2 3" key="1">
    <citation type="submission" date="2020-08" db="EMBL/GenBank/DDBJ databases">
        <title>Genomic Encyclopedia of Type Strains, Phase IV (KMG-IV): sequencing the most valuable type-strain genomes for metagenomic binning, comparative biology and taxonomic classification.</title>
        <authorList>
            <person name="Goeker M."/>
        </authorList>
    </citation>
    <scope>NUCLEOTIDE SEQUENCE [LARGE SCALE GENOMIC DNA]</scope>
    <source>
        <strain evidence="2 3">DSM 26287</strain>
    </source>
</reference>